<dbReference type="Gene3D" id="3.40.50.10140">
    <property type="entry name" value="Toll/interleukin-1 receptor homology (TIR) domain"/>
    <property type="match status" value="1"/>
</dbReference>
<evidence type="ECO:0000259" key="3">
    <source>
        <dbReference type="Pfam" id="PF13676"/>
    </source>
</evidence>
<feature type="region of interest" description="Disordered" evidence="1">
    <location>
        <begin position="468"/>
        <end position="488"/>
    </location>
</feature>
<evidence type="ECO:0000256" key="1">
    <source>
        <dbReference type="SAM" id="MobiDB-lite"/>
    </source>
</evidence>
<evidence type="ECO:0000313" key="4">
    <source>
        <dbReference type="EMBL" id="EGV16224.1"/>
    </source>
</evidence>
<dbReference type="InterPro" id="IPR042095">
    <property type="entry name" value="SUMF_sf"/>
</dbReference>
<dbReference type="Gene3D" id="3.90.1580.10">
    <property type="entry name" value="paralog of FGE (formylglycine-generating enzyme)"/>
    <property type="match status" value="2"/>
</dbReference>
<keyword evidence="5" id="KW-1185">Reference proteome</keyword>
<feature type="compositionally biased region" description="Polar residues" evidence="1">
    <location>
        <begin position="1"/>
        <end position="11"/>
    </location>
</feature>
<dbReference type="GO" id="GO:0120147">
    <property type="term" value="F:formylglycine-generating oxidase activity"/>
    <property type="evidence" value="ECO:0007669"/>
    <property type="project" value="TreeGrafter"/>
</dbReference>
<dbReference type="EMBL" id="AFWV01000020">
    <property type="protein sequence ID" value="EGV16224.1"/>
    <property type="molecule type" value="Genomic_DNA"/>
</dbReference>
<feature type="compositionally biased region" description="Basic and acidic residues" evidence="1">
    <location>
        <begin position="25"/>
        <end position="34"/>
    </location>
</feature>
<dbReference type="eggNOG" id="COG1100">
    <property type="taxonomic scope" value="Bacteria"/>
</dbReference>
<dbReference type="RefSeq" id="WP_007195323.1">
    <property type="nucleotide sequence ID" value="NZ_AFWV01000020.1"/>
</dbReference>
<dbReference type="InterPro" id="IPR035897">
    <property type="entry name" value="Toll_tir_struct_dom_sf"/>
</dbReference>
<dbReference type="InterPro" id="IPR005532">
    <property type="entry name" value="SUMF_dom"/>
</dbReference>
<dbReference type="eggNOG" id="COG1262">
    <property type="taxonomic scope" value="Bacteria"/>
</dbReference>
<feature type="compositionally biased region" description="Basic and acidic residues" evidence="1">
    <location>
        <begin position="201"/>
        <end position="227"/>
    </location>
</feature>
<dbReference type="InterPro" id="IPR000157">
    <property type="entry name" value="TIR_dom"/>
</dbReference>
<dbReference type="SUPFAM" id="SSF56436">
    <property type="entry name" value="C-type lectin-like"/>
    <property type="match status" value="2"/>
</dbReference>
<dbReference type="Pfam" id="PF13676">
    <property type="entry name" value="TIR_2"/>
    <property type="match status" value="1"/>
</dbReference>
<dbReference type="STRING" id="768671.ThimaDRAFT_4451"/>
<organism evidence="4 5">
    <name type="scientific">Thiocapsa marina 5811</name>
    <dbReference type="NCBI Taxonomy" id="768671"/>
    <lineage>
        <taxon>Bacteria</taxon>
        <taxon>Pseudomonadati</taxon>
        <taxon>Pseudomonadota</taxon>
        <taxon>Gammaproteobacteria</taxon>
        <taxon>Chromatiales</taxon>
        <taxon>Chromatiaceae</taxon>
        <taxon>Thiocapsa</taxon>
    </lineage>
</organism>
<dbReference type="InterPro" id="IPR016187">
    <property type="entry name" value="CTDL_fold"/>
</dbReference>
<feature type="region of interest" description="Disordered" evidence="1">
    <location>
        <begin position="201"/>
        <end position="267"/>
    </location>
</feature>
<feature type="domain" description="TIR" evidence="3">
    <location>
        <begin position="42"/>
        <end position="155"/>
    </location>
</feature>
<evidence type="ECO:0000259" key="2">
    <source>
        <dbReference type="Pfam" id="PF03781"/>
    </source>
</evidence>
<dbReference type="Pfam" id="PF03781">
    <property type="entry name" value="FGE-sulfatase"/>
    <property type="match status" value="2"/>
</dbReference>
<sequence length="897" mass="99392">MPETDPITSTESAEDRTSDPAPTSETERPSDRASPRRSKPLVVVSYAREDENLKTQIDLYLQSEVNMGRFDYWSDRSIDAGRNYQHEIERHLREADIAILLVSPYFFASSFVTRHELPMLCRRAEDGSCVLIPVQARPMDRESTGCLYDGRIQYFSPNGVIQWGARPTWAYADLNEQQRPYFLKDLVKTVRETLERRRIADRHISSDDERRQEHSNSPERPSREGAGRSEPSGDDGRPGPSGMPPGGSGPDGVLSAPSPQSNTRPRHRPSPYWLLLVLVPIAALSCLWLPWCCWILNRSTLEVLVSDQPVESASVRLYRDGRVSRAFTIESGSESRVTIPTRELDGVTAVAIDIAAPIDYLPLAVPGFADSGCRHRVDLDAKTLVPMPPMVGIPAGVLNKGIQDDSFPMQLIREYQDLNTRFGPDIQFDEGSIAALLMRPPRTVTLPDFYIDAYEVTNADYSAFLKSGSTVKHPQDPAPSDRDPAWSEGDAMLKQSLGQPDQPVSSVDFFDAYAYCDWADRRLPTEDEWEAAARGSDSLLYPWGDSFDEAFFNRNNGARNGPQAVSTLERPREGAPFGMEGNLAEWTSTDVPGGRKAMKGAGWVASAIEGRTSALTYVRHAMPPSSPMLDVGFRCASDKPPAKQGRPMIKVPAGAYRLGGPESIVLAFLGRLRDDFGIDVSAGIMQAATPGSVGLSAYRIDQHEVTNRQYGAFLDYLKATETMEFAHPEQPVEHDHEPKLWGDHRHNASDQPVVGVDWYNAYAFLGWIGKRLPTANEWERAARSSDHRWYPWGDRFDPSWTVVRESRATQAASVGSAERDRSPFDVLDLAGNVQEWTSTEGENSSKESRTLVLKGGSWAEPGILNALIPYRGPIASPTYRGSEVGFRGAADASAPDL</sequence>
<dbReference type="GO" id="GO:0007165">
    <property type="term" value="P:signal transduction"/>
    <property type="evidence" value="ECO:0007669"/>
    <property type="project" value="InterPro"/>
</dbReference>
<feature type="domain" description="Sulfatase-modifying factor enzyme-like" evidence="2">
    <location>
        <begin position="685"/>
        <end position="889"/>
    </location>
</feature>
<proteinExistence type="predicted"/>
<dbReference type="SUPFAM" id="SSF52200">
    <property type="entry name" value="Toll/Interleukin receptor TIR domain"/>
    <property type="match status" value="1"/>
</dbReference>
<feature type="domain" description="Sulfatase-modifying factor enzyme-like" evidence="2">
    <location>
        <begin position="439"/>
        <end position="636"/>
    </location>
</feature>
<dbReference type="PANTHER" id="PTHR23150:SF19">
    <property type="entry name" value="FORMYLGLYCINE-GENERATING ENZYME"/>
    <property type="match status" value="1"/>
</dbReference>
<feature type="compositionally biased region" description="Basic and acidic residues" evidence="1">
    <location>
        <begin position="473"/>
        <end position="485"/>
    </location>
</feature>
<dbReference type="AlphaFoldDB" id="F9UHP8"/>
<feature type="region of interest" description="Disordered" evidence="1">
    <location>
        <begin position="1"/>
        <end position="40"/>
    </location>
</feature>
<accession>F9UHP8</accession>
<protein>
    <submittedName>
        <fullName evidence="4">Sulphatase-modifying factor protein</fullName>
    </submittedName>
</protein>
<name>F9UHP8_9GAMM</name>
<reference evidence="4 5" key="1">
    <citation type="submission" date="2011-06" db="EMBL/GenBank/DDBJ databases">
        <title>The draft genome of Thiocapsa marina 5811.</title>
        <authorList>
            <consortium name="US DOE Joint Genome Institute (JGI-PGF)"/>
            <person name="Lucas S."/>
            <person name="Han J."/>
            <person name="Cheng J.-F."/>
            <person name="Goodwin L."/>
            <person name="Pitluck S."/>
            <person name="Peters L."/>
            <person name="Land M.L."/>
            <person name="Hauser L."/>
            <person name="Vogl K."/>
            <person name="Liu Z."/>
            <person name="Imhoff J."/>
            <person name="Thiel V."/>
            <person name="Frigaard N.-U."/>
            <person name="Bryant D."/>
            <person name="Woyke T.J."/>
        </authorList>
    </citation>
    <scope>NUCLEOTIDE SEQUENCE [LARGE SCALE GENOMIC DNA]</scope>
    <source>
        <strain evidence="4 5">5811</strain>
    </source>
</reference>
<gene>
    <name evidence="4" type="ORF">ThimaDRAFT_4451</name>
</gene>
<dbReference type="Proteomes" id="UP000005459">
    <property type="component" value="Unassembled WGS sequence"/>
</dbReference>
<evidence type="ECO:0000313" key="5">
    <source>
        <dbReference type="Proteomes" id="UP000005459"/>
    </source>
</evidence>
<dbReference type="PANTHER" id="PTHR23150">
    <property type="entry name" value="SULFATASE MODIFYING FACTOR 1, 2"/>
    <property type="match status" value="1"/>
</dbReference>
<dbReference type="OrthoDB" id="9768004at2"/>
<dbReference type="InterPro" id="IPR051043">
    <property type="entry name" value="Sulfatase_Mod_Factor_Kinase"/>
</dbReference>